<dbReference type="Gene3D" id="1.20.1260.10">
    <property type="match status" value="2"/>
</dbReference>
<dbReference type="InterPro" id="IPR012347">
    <property type="entry name" value="Ferritin-like"/>
</dbReference>
<proteinExistence type="predicted"/>
<dbReference type="EMBL" id="LSRS01000003">
    <property type="protein sequence ID" value="KAF1085273.1"/>
    <property type="molecule type" value="Genomic_DNA"/>
</dbReference>
<keyword evidence="2" id="KW-1185">Reference proteome</keyword>
<evidence type="ECO:0000313" key="1">
    <source>
        <dbReference type="EMBL" id="KAF1085273.1"/>
    </source>
</evidence>
<dbReference type="Proteomes" id="UP000798488">
    <property type="component" value="Unassembled WGS sequence"/>
</dbReference>
<name>A0A9D3AYY9_9FIRM</name>
<comment type="caution">
    <text evidence="1">The sequence shown here is derived from an EMBL/GenBank/DDBJ whole genome shotgun (WGS) entry which is preliminary data.</text>
</comment>
<evidence type="ECO:0000313" key="2">
    <source>
        <dbReference type="Proteomes" id="UP000798488"/>
    </source>
</evidence>
<organism evidence="1 2">
    <name type="scientific">Sporotomaculum syntrophicum</name>
    <dbReference type="NCBI Taxonomy" id="182264"/>
    <lineage>
        <taxon>Bacteria</taxon>
        <taxon>Bacillati</taxon>
        <taxon>Bacillota</taxon>
        <taxon>Clostridia</taxon>
        <taxon>Eubacteriales</taxon>
        <taxon>Desulfallaceae</taxon>
        <taxon>Sporotomaculum</taxon>
    </lineage>
</organism>
<gene>
    <name evidence="1" type="ORF">SPSYN_01409</name>
</gene>
<dbReference type="OrthoDB" id="1807877at2"/>
<accession>A0A9D3AYY9</accession>
<reference evidence="1" key="1">
    <citation type="submission" date="2016-02" db="EMBL/GenBank/DDBJ databases">
        <title>Draft Genome Sequence of Sporotomaculum syntrophicum Strain FB, a Syntrophic Benzoate Degrader.</title>
        <authorList>
            <person name="Nobu M.K."/>
            <person name="Narihiro T."/>
            <person name="Qiu Y.-L."/>
            <person name="Ohashi A."/>
            <person name="Liu W.-T."/>
            <person name="Yuji S."/>
        </authorList>
    </citation>
    <scope>NUCLEOTIDE SEQUENCE</scope>
    <source>
        <strain evidence="1">FB</strain>
    </source>
</reference>
<evidence type="ECO:0008006" key="3">
    <source>
        <dbReference type="Google" id="ProtNLM"/>
    </source>
</evidence>
<dbReference type="AlphaFoldDB" id="A0A9D3AYY9"/>
<dbReference type="Pfam" id="PF11553">
    <property type="entry name" value="DUF3231"/>
    <property type="match status" value="1"/>
</dbReference>
<dbReference type="RefSeq" id="WP_161821766.1">
    <property type="nucleotide sequence ID" value="NZ_LSRS01000003.1"/>
</dbReference>
<sequence>MNFLKSAGQTEALKLDVHEAYTLWRAYTDRNASIHHLSMLKYYIHDADFNVYLTKILRDLKKESNTLEQLLQKYSIAGPEPAVDKHKAAGNAQLELDQEVAQVLNRFIRLDVNLMAFSLKFTPTNDDIWSFMVELAKSAINRIDNLVIYMKLKNWLYMPPLYPHVPPDNHEQVAINSITVLWDQLVYRYHNLRQTQFFSTFASDADLIILLKTGIGILQKQIKALEDKMVYYGVSLPKHYPNVTVNIKDKSIIDDKFILNIIRVGMRDALALHASSIQEIIVNDKLRKFFIDMTLSEIDYLSKFTIYGKVKGWVFPTPVLLGVK</sequence>
<protein>
    <recommendedName>
        <fullName evidence="3">DUF3231 family protein</fullName>
    </recommendedName>
</protein>
<dbReference type="InterPro" id="IPR021617">
    <property type="entry name" value="DUF3231"/>
</dbReference>